<comment type="caution">
    <text evidence="4">The sequence shown here is derived from an EMBL/GenBank/DDBJ whole genome shotgun (WGS) entry which is preliminary data.</text>
</comment>
<evidence type="ECO:0000256" key="1">
    <source>
        <dbReference type="SAM" id="Coils"/>
    </source>
</evidence>
<dbReference type="Gene3D" id="3.40.50.1390">
    <property type="entry name" value="Resolvase, N-terminal catalytic domain"/>
    <property type="match status" value="1"/>
</dbReference>
<dbReference type="EMBL" id="JACRTP010000005">
    <property type="protein sequence ID" value="MBC8629503.1"/>
    <property type="molecule type" value="Genomic_DNA"/>
</dbReference>
<evidence type="ECO:0000313" key="5">
    <source>
        <dbReference type="Proteomes" id="UP000661649"/>
    </source>
</evidence>
<organism evidence="4 5">
    <name type="scientific">Blautia stercoris</name>
    <dbReference type="NCBI Taxonomy" id="871664"/>
    <lineage>
        <taxon>Bacteria</taxon>
        <taxon>Bacillati</taxon>
        <taxon>Bacillota</taxon>
        <taxon>Clostridia</taxon>
        <taxon>Lachnospirales</taxon>
        <taxon>Lachnospiraceae</taxon>
        <taxon>Blautia</taxon>
    </lineage>
</organism>
<dbReference type="Gene3D" id="3.90.1750.20">
    <property type="entry name" value="Putative Large Serine Recombinase, Chain B, Domain 2"/>
    <property type="match status" value="1"/>
</dbReference>
<dbReference type="PROSITE" id="PS51737">
    <property type="entry name" value="RECOMBINASE_DNA_BIND"/>
    <property type="match status" value="1"/>
</dbReference>
<dbReference type="PANTHER" id="PTHR30461">
    <property type="entry name" value="DNA-INVERTASE FROM LAMBDOID PROPHAGE"/>
    <property type="match status" value="1"/>
</dbReference>
<dbReference type="PANTHER" id="PTHR30461:SF23">
    <property type="entry name" value="DNA RECOMBINASE-RELATED"/>
    <property type="match status" value="1"/>
</dbReference>
<dbReference type="SUPFAM" id="SSF53041">
    <property type="entry name" value="Resolvase-like"/>
    <property type="match status" value="1"/>
</dbReference>
<dbReference type="RefSeq" id="WP_118701295.1">
    <property type="nucleotide sequence ID" value="NZ_JACRTP010000005.1"/>
</dbReference>
<dbReference type="Pfam" id="PF00239">
    <property type="entry name" value="Resolvase"/>
    <property type="match status" value="1"/>
</dbReference>
<evidence type="ECO:0000259" key="2">
    <source>
        <dbReference type="PROSITE" id="PS51736"/>
    </source>
</evidence>
<dbReference type="InterPro" id="IPR038109">
    <property type="entry name" value="DNA_bind_recomb_sf"/>
</dbReference>
<feature type="coiled-coil region" evidence="1">
    <location>
        <begin position="372"/>
        <end position="468"/>
    </location>
</feature>
<sequence length="521" mass="60771">MAKKITKIPATLNRFNLEPVVAIRKRRVAGYARVSTDRDEQATSYEAQMAYYKAYIENREDWEFVGMYSDEGISATNTKKRDGFKQMIEDALAGKIDLIITKSVSRFARNTVDSLSTIRKLKEKGVEVYFEKENIWTLDAKGEMLLTIMSSFAQEESRSISENTTWGKRKQFADGKGAVAYSRFLGYDKDFEINEEEAKIIRLIFRLFISGKTFYGVAQEMERRGIPSPAGRRKWYASTVKSIITNEKYKGDALLQKQYTTDFLQKKRKKNEGEIPQYYVEGHHKPIIPPPVFDYVQAEIVRRSKMGRYSGADIFANKVRCGCCGNWYGAKVWHSQDKYRRVIYRCNKKYQKGKEPCESPHFSESELKEIFMKALNLLIEEKEECIDNLKELIEDTCQTDELEVQQERLEAEIELLTEKINSVIRENTRIVQDQEEYQKKEDTLRNLYEKKKEKLGELNDMIQERKDKRGILTNFIMNLQDLDGEQVEFREELWGGLLDEIVAEKDKSCRVIFRGGIEVTI</sequence>
<dbReference type="InterPro" id="IPR025827">
    <property type="entry name" value="Zn_ribbon_recom_dom"/>
</dbReference>
<dbReference type="CDD" id="cd00338">
    <property type="entry name" value="Ser_Recombinase"/>
    <property type="match status" value="1"/>
</dbReference>
<dbReference type="PROSITE" id="PS51736">
    <property type="entry name" value="RECOMBINASES_3"/>
    <property type="match status" value="1"/>
</dbReference>
<accession>A0ABR7PE47</accession>
<dbReference type="InterPro" id="IPR011109">
    <property type="entry name" value="DNA_bind_recombinase_dom"/>
</dbReference>
<dbReference type="InterPro" id="IPR006119">
    <property type="entry name" value="Resolv_N"/>
</dbReference>
<dbReference type="Pfam" id="PF13408">
    <property type="entry name" value="Zn_ribbon_recom"/>
    <property type="match status" value="1"/>
</dbReference>
<proteinExistence type="predicted"/>
<reference evidence="4 5" key="1">
    <citation type="submission" date="2020-08" db="EMBL/GenBank/DDBJ databases">
        <title>Genome public.</title>
        <authorList>
            <person name="Liu C."/>
            <person name="Sun Q."/>
        </authorList>
    </citation>
    <scope>NUCLEOTIDE SEQUENCE [LARGE SCALE GENOMIC DNA]</scope>
    <source>
        <strain evidence="4 5">3_YM_SP_D4_24.mj</strain>
    </source>
</reference>
<dbReference type="InterPro" id="IPR050639">
    <property type="entry name" value="SSR_resolvase"/>
</dbReference>
<feature type="domain" description="Resolvase/invertase-type recombinase catalytic" evidence="2">
    <location>
        <begin position="27"/>
        <end position="175"/>
    </location>
</feature>
<gene>
    <name evidence="4" type="ORF">H8712_12980</name>
</gene>
<protein>
    <submittedName>
        <fullName evidence="4">Recombinase family protein</fullName>
    </submittedName>
</protein>
<dbReference type="Proteomes" id="UP000661649">
    <property type="component" value="Unassembled WGS sequence"/>
</dbReference>
<dbReference type="Pfam" id="PF07508">
    <property type="entry name" value="Recombinase"/>
    <property type="match status" value="1"/>
</dbReference>
<evidence type="ECO:0000259" key="3">
    <source>
        <dbReference type="PROSITE" id="PS51737"/>
    </source>
</evidence>
<evidence type="ECO:0000313" key="4">
    <source>
        <dbReference type="EMBL" id="MBC8629503.1"/>
    </source>
</evidence>
<keyword evidence="1" id="KW-0175">Coiled coil</keyword>
<dbReference type="SMART" id="SM00857">
    <property type="entry name" value="Resolvase"/>
    <property type="match status" value="1"/>
</dbReference>
<keyword evidence="5" id="KW-1185">Reference proteome</keyword>
<feature type="domain" description="Recombinase" evidence="3">
    <location>
        <begin position="180"/>
        <end position="306"/>
    </location>
</feature>
<dbReference type="InterPro" id="IPR036162">
    <property type="entry name" value="Resolvase-like_N_sf"/>
</dbReference>
<name>A0ABR7PE47_9FIRM</name>